<proteinExistence type="inferred from homology"/>
<dbReference type="Pfam" id="PF22599">
    <property type="entry name" value="SecDF_P1_head"/>
    <property type="match status" value="1"/>
</dbReference>
<keyword evidence="6 9" id="KW-1133">Transmembrane helix</keyword>
<evidence type="ECO:0000256" key="10">
    <source>
        <dbReference type="HAMAP-Rule" id="MF_01464"/>
    </source>
</evidence>
<dbReference type="InterPro" id="IPR027398">
    <property type="entry name" value="SecD-TM"/>
</dbReference>
<comment type="subunit">
    <text evidence="9">Forms a complex with SecF. Part of the essential Sec protein translocation apparatus which comprises SecA, SecYEG and auxiliary proteins SecDF-YajC and YidC.</text>
</comment>
<feature type="domain" description="Protein translocase subunit SecDF P1" evidence="13">
    <location>
        <begin position="213"/>
        <end position="271"/>
    </location>
</feature>
<feature type="transmembrane region" description="Helical" evidence="9">
    <location>
        <begin position="542"/>
        <end position="562"/>
    </location>
</feature>
<feature type="transmembrane region" description="Helical" evidence="9">
    <location>
        <begin position="764"/>
        <end position="785"/>
    </location>
</feature>
<name>A0ABY5DHA8_9GAMM</name>
<evidence type="ECO:0000256" key="5">
    <source>
        <dbReference type="ARBA" id="ARBA00022927"/>
    </source>
</evidence>
<dbReference type="NCBIfam" id="TIGR00916">
    <property type="entry name" value="2A0604s01"/>
    <property type="match status" value="2"/>
</dbReference>
<comment type="subunit">
    <text evidence="10">Forms a complex with SecD. Part of the essential Sec protein translocation apparatus which comprises SecA, SecYEG and auxiliary proteins SecDF-YajC and YidC.</text>
</comment>
<dbReference type="NCBIfam" id="TIGR00966">
    <property type="entry name" value="transloc_SecF"/>
    <property type="match status" value="1"/>
</dbReference>
<evidence type="ECO:0000259" key="12">
    <source>
        <dbReference type="Pfam" id="PF13721"/>
    </source>
</evidence>
<keyword evidence="5 9" id="KW-0653">Protein transport</keyword>
<dbReference type="Gene3D" id="1.20.1640.10">
    <property type="entry name" value="Multidrug efflux transporter AcrB transmembrane domain"/>
    <property type="match status" value="2"/>
</dbReference>
<dbReference type="InterPro" id="IPR022646">
    <property type="entry name" value="SecD/SecF_CS"/>
</dbReference>
<protein>
    <recommendedName>
        <fullName evidence="9 10">Multifunctional fusion protein</fullName>
    </recommendedName>
    <domain>
        <recommendedName>
            <fullName evidence="9">Protein translocase subunit SecD</fullName>
        </recommendedName>
    </domain>
    <domain>
        <recommendedName>
            <fullName evidence="10">Protein-export membrane protein SecF</fullName>
        </recommendedName>
    </domain>
</protein>
<feature type="domain" description="SecDF P1 head subdomain" evidence="14">
    <location>
        <begin position="281"/>
        <end position="397"/>
    </location>
</feature>
<feature type="domain" description="SecD export protein N-terminal TM" evidence="12">
    <location>
        <begin position="12"/>
        <end position="85"/>
    </location>
</feature>
<dbReference type="InterPro" id="IPR048631">
    <property type="entry name" value="SecD_1st"/>
</dbReference>
<dbReference type="InterPro" id="IPR022813">
    <property type="entry name" value="SecD/SecF_arch_bac"/>
</dbReference>
<dbReference type="Pfam" id="PF07549">
    <property type="entry name" value="Sec_GG"/>
    <property type="match status" value="2"/>
</dbReference>
<evidence type="ECO:0000259" key="13">
    <source>
        <dbReference type="Pfam" id="PF21760"/>
    </source>
</evidence>
<sequence length="883" mass="96858">MNPKNAIARRMIFLSITLLIALIYALPNLYPNVAVVQVTSEQIQTEQINILLNQHSINYQWINPEAIGFESVESQMQANDILSNAQIPDHSFAINLQSATPSWLSVFGAEPMKLGLDLQGGVHFLLHVQENTPETTDAEISKIENLLMDEGIRYDHVQFSGATYLAQIKAEKDIQRAKILIESSFNTQANMTSSSLSWTNTSEDRELQREYAIEQTIQSLENRINELGISEAQIARQGLEYISIDLPGVQDIAYAKKIIGKTATLRFHLVSPSAQTDERVYDQHGNAYPLEPKAILSGNEIIYANARMEQMRPVVDIKLNGKAHNFYDQTAASVGQPLAVVYSELKKIEESYINEEQVISAPVIRQPLGDSFFIQGLSSFEEAQDLALLLRSGALAAPVEFVEETIIGPSLGEDNIQKGILSLAIGTLCVSAFMAYYYGALGMIANIALYMNVIITLACLSIIGATLTLPGIAGIVLSVGMAVDANVLINERIREEYDKKKSLRTILNKGYDNALSAIVDANITTLLVTLVLFFMGSGAIKGFAVTTSIGILISIFTAVYATRIISTYLIDKNILTSFGNNRMWFKNIPQIAFMKIRHKTFLFSSVLLGASILLIPLRGLNLGLDFTGGTQVVLEFAQDTNQAQINSILHKHNITDAQIQTYGSSNVFIIKSANAAKLTKTTLAAITQDLPGSKVLQNEFIGPQVGQKMLSTGIIAILCSLLISLFYVTIRFDLRFAISAIISLIHDPILILGLFSLFQIEFNLIALAAILTTLGYSINDTIVVYDRVRESMKNDTRISTTQALDNGINQTLSRTILTSGLTLSVVISLYLFSGTYLHGFSIAFAIGIIIGTYSSIYVAGALALKLGLKREHIITPINNEAIS</sequence>
<dbReference type="Gene3D" id="3.30.70.3400">
    <property type="match status" value="1"/>
</dbReference>
<keyword evidence="16" id="KW-1185">Reference proteome</keyword>
<dbReference type="Pfam" id="PF02355">
    <property type="entry name" value="SecD_SecF_C"/>
    <property type="match status" value="2"/>
</dbReference>
<keyword evidence="4 9" id="KW-0812">Transmembrane</keyword>
<keyword evidence="8 9" id="KW-0472">Membrane</keyword>
<dbReference type="InterPro" id="IPR022645">
    <property type="entry name" value="SecD/SecF_bac"/>
</dbReference>
<comment type="similarity">
    <text evidence="10">Belongs to the SecD/SecF family. SecF subfamily.</text>
</comment>
<dbReference type="Gene3D" id="3.30.1360.200">
    <property type="match status" value="1"/>
</dbReference>
<dbReference type="Pfam" id="PF13721">
    <property type="entry name" value="SecD-TM1"/>
    <property type="match status" value="1"/>
</dbReference>
<evidence type="ECO:0000256" key="8">
    <source>
        <dbReference type="ARBA" id="ARBA00023136"/>
    </source>
</evidence>
<gene>
    <name evidence="9 15" type="primary">secD</name>
    <name evidence="10" type="synonym">secF</name>
    <name evidence="15" type="ORF">MMH89_02715</name>
</gene>
<organism evidence="15 16">
    <name type="scientific">Candidatus Comchoanobacter bicostacola</name>
    <dbReference type="NCBI Taxonomy" id="2919598"/>
    <lineage>
        <taxon>Bacteria</taxon>
        <taxon>Pseudomonadati</taxon>
        <taxon>Pseudomonadota</taxon>
        <taxon>Gammaproteobacteria</taxon>
        <taxon>Candidatus Comchoanobacterales</taxon>
        <taxon>Candidatus Comchoanobacteraceae</taxon>
        <taxon>Candidatus Comchoanobacter</taxon>
    </lineage>
</organism>
<accession>A0ABY5DHA8</accession>
<feature type="transmembrane region" description="Helical" evidence="9">
    <location>
        <begin position="419"/>
        <end position="440"/>
    </location>
</feature>
<evidence type="ECO:0000256" key="6">
    <source>
        <dbReference type="ARBA" id="ARBA00022989"/>
    </source>
</evidence>
<comment type="subcellular location">
    <subcellularLocation>
        <location evidence="1 9">Cell membrane</location>
        <topology evidence="1 9">Multi-pass membrane protein</topology>
    </subcellularLocation>
</comment>
<dbReference type="SUPFAM" id="SSF82866">
    <property type="entry name" value="Multidrug efflux transporter AcrB transmembrane domain"/>
    <property type="match status" value="2"/>
</dbReference>
<dbReference type="InterPro" id="IPR005665">
    <property type="entry name" value="SecF_bac"/>
</dbReference>
<evidence type="ECO:0000313" key="15">
    <source>
        <dbReference type="EMBL" id="UTC24136.1"/>
    </source>
</evidence>
<evidence type="ECO:0000256" key="4">
    <source>
        <dbReference type="ARBA" id="ARBA00022692"/>
    </source>
</evidence>
<feature type="domain" description="Protein export membrane protein SecD/SecF C-terminal" evidence="11">
    <location>
        <begin position="399"/>
        <end position="569"/>
    </location>
</feature>
<evidence type="ECO:0000259" key="14">
    <source>
        <dbReference type="Pfam" id="PF22599"/>
    </source>
</evidence>
<feature type="transmembrane region" description="Helical" evidence="9">
    <location>
        <begin position="816"/>
        <end position="836"/>
    </location>
</feature>
<evidence type="ECO:0000256" key="1">
    <source>
        <dbReference type="ARBA" id="ARBA00004651"/>
    </source>
</evidence>
<dbReference type="Proteomes" id="UP001055955">
    <property type="component" value="Chromosome"/>
</dbReference>
<comment type="function">
    <text evidence="9">Part of the Sec protein translocase complex. Interacts with the SecYEG preprotein conducting channel. SecDF uses the proton motive force (PMF) to complete protein translocation after the ATP-dependent function of SecA.</text>
</comment>
<feature type="transmembrane region" description="Helical" evidence="9">
    <location>
        <begin position="471"/>
        <end position="489"/>
    </location>
</feature>
<feature type="transmembrane region" description="Helical" evidence="9">
    <location>
        <begin position="447"/>
        <end position="465"/>
    </location>
</feature>
<dbReference type="RefSeq" id="WP_258567920.1">
    <property type="nucleotide sequence ID" value="NZ_CP092900.1"/>
</dbReference>
<reference evidence="15 16" key="1">
    <citation type="journal article" date="2022" name="Nat. Microbiol.">
        <title>The microbiome of a bacterivorous marine choanoflagellate contains a resource-demanding obligate bacterial associate.</title>
        <authorList>
            <person name="Needham D.M."/>
            <person name="Poirier C."/>
            <person name="Bachy C."/>
            <person name="George E.E."/>
            <person name="Wilken S."/>
            <person name="Yung C.C.M."/>
            <person name="Limardo A.J."/>
            <person name="Morando M."/>
            <person name="Sudek L."/>
            <person name="Malmstrom R.R."/>
            <person name="Keeling P.J."/>
            <person name="Santoro A.E."/>
            <person name="Worden A.Z."/>
        </authorList>
    </citation>
    <scope>NUCLEOTIDE SEQUENCE [LARGE SCALE GENOMIC DNA]</scope>
    <source>
        <strain evidence="15 16">Comchoano-1</strain>
    </source>
</reference>
<feature type="transmembrane region" description="Helical" evidence="9">
    <location>
        <begin position="510"/>
        <end position="536"/>
    </location>
</feature>
<comment type="caution">
    <text evidence="9">Lacks conserved residue(s) required for the propagation of feature annotation.</text>
</comment>
<evidence type="ECO:0000313" key="16">
    <source>
        <dbReference type="Proteomes" id="UP001055955"/>
    </source>
</evidence>
<keyword evidence="2 9" id="KW-0813">Transport</keyword>
<dbReference type="EMBL" id="CP092900">
    <property type="protein sequence ID" value="UTC24136.1"/>
    <property type="molecule type" value="Genomic_DNA"/>
</dbReference>
<feature type="transmembrane region" description="Helical" evidence="9">
    <location>
        <begin position="600"/>
        <end position="617"/>
    </location>
</feature>
<dbReference type="PANTHER" id="PTHR30081:SF1">
    <property type="entry name" value="PROTEIN TRANSLOCASE SUBUNIT SECD"/>
    <property type="match status" value="1"/>
</dbReference>
<feature type="transmembrane region" description="Helical" evidence="9">
    <location>
        <begin position="736"/>
        <end position="758"/>
    </location>
</feature>
<evidence type="ECO:0000256" key="2">
    <source>
        <dbReference type="ARBA" id="ARBA00022448"/>
    </source>
</evidence>
<dbReference type="PRINTS" id="PR01755">
    <property type="entry name" value="SECFTRNLCASE"/>
</dbReference>
<dbReference type="PANTHER" id="PTHR30081">
    <property type="entry name" value="PROTEIN-EXPORT MEMBRANE PROTEIN SEC"/>
    <property type="match status" value="1"/>
</dbReference>
<dbReference type="InterPro" id="IPR054384">
    <property type="entry name" value="SecDF_P1_head"/>
</dbReference>
<dbReference type="InterPro" id="IPR055344">
    <property type="entry name" value="SecD_SecF_C_bact"/>
</dbReference>
<dbReference type="Pfam" id="PF21760">
    <property type="entry name" value="SecD_1st"/>
    <property type="match status" value="1"/>
</dbReference>
<dbReference type="NCBIfam" id="TIGR01129">
    <property type="entry name" value="secD"/>
    <property type="match status" value="1"/>
</dbReference>
<keyword evidence="7 9" id="KW-0811">Translocation</keyword>
<feature type="domain" description="Protein export membrane protein SecD/SecF C-terminal" evidence="11">
    <location>
        <begin position="694"/>
        <end position="867"/>
    </location>
</feature>
<comment type="similarity">
    <text evidence="9">Belongs to the SecD/SecF family. SecD subfamily.</text>
</comment>
<dbReference type="HAMAP" id="MF_01464_B">
    <property type="entry name" value="SecF_B"/>
    <property type="match status" value="1"/>
</dbReference>
<dbReference type="HAMAP" id="MF_01463_B">
    <property type="entry name" value="SecD_B"/>
    <property type="match status" value="1"/>
</dbReference>
<evidence type="ECO:0000259" key="11">
    <source>
        <dbReference type="Pfam" id="PF02355"/>
    </source>
</evidence>
<feature type="transmembrane region" description="Helical" evidence="9">
    <location>
        <begin position="842"/>
        <end position="864"/>
    </location>
</feature>
<evidence type="ECO:0000256" key="9">
    <source>
        <dbReference type="HAMAP-Rule" id="MF_01463"/>
    </source>
</evidence>
<feature type="transmembrane region" description="Helical" evidence="9">
    <location>
        <begin position="709"/>
        <end position="729"/>
    </location>
</feature>
<keyword evidence="3 9" id="KW-1003">Cell membrane</keyword>
<dbReference type="InterPro" id="IPR048634">
    <property type="entry name" value="SecD_SecF_C"/>
</dbReference>
<dbReference type="InterPro" id="IPR005791">
    <property type="entry name" value="SecD"/>
</dbReference>
<evidence type="ECO:0000256" key="3">
    <source>
        <dbReference type="ARBA" id="ARBA00022475"/>
    </source>
</evidence>
<evidence type="ECO:0000256" key="7">
    <source>
        <dbReference type="ARBA" id="ARBA00023010"/>
    </source>
</evidence>